<sequence>MLVEALKPLLIHLPTGDVHLEPGVPVELPDEHGRRLLAKVPDKVRIVTTQSVVVEPAIRPDGSPLTPVYWERGDGSISGPASVEFFYRLGDTDGLIVEHRGELVWINASSVVGHK</sequence>
<protein>
    <submittedName>
        <fullName evidence="1">Uncharacterized protein</fullName>
    </submittedName>
</protein>
<dbReference type="KEGG" id="nkf:Nkreftii_002694"/>
<reference evidence="1 2" key="1">
    <citation type="journal article" date="2020" name="ISME J.">
        <title>Enrichment and physiological characterization of a novel comammox Nitrospira indicates ammonium inhibition of complete nitrification.</title>
        <authorList>
            <person name="Sakoula D."/>
            <person name="Koch H."/>
            <person name="Frank J."/>
            <person name="Jetten M.S.M."/>
            <person name="van Kessel M.A.H.J."/>
            <person name="Lucker S."/>
        </authorList>
    </citation>
    <scope>NUCLEOTIDE SEQUENCE [LARGE SCALE GENOMIC DNA]</scope>
    <source>
        <strain evidence="1">Comreactor17</strain>
    </source>
</reference>
<accession>A0A7S8J0E8</accession>
<evidence type="ECO:0000313" key="1">
    <source>
        <dbReference type="EMBL" id="QPD04920.1"/>
    </source>
</evidence>
<gene>
    <name evidence="1" type="ORF">Nkreftii_002694</name>
</gene>
<dbReference type="AlphaFoldDB" id="A0A7S8J0E8"/>
<organism evidence="1 2">
    <name type="scientific">Candidatus Nitrospira kreftii</name>
    <dbReference type="NCBI Taxonomy" id="2652173"/>
    <lineage>
        <taxon>Bacteria</taxon>
        <taxon>Pseudomonadati</taxon>
        <taxon>Nitrospirota</taxon>
        <taxon>Nitrospiria</taxon>
        <taxon>Nitrospirales</taxon>
        <taxon>Nitrospiraceae</taxon>
        <taxon>Nitrospira</taxon>
    </lineage>
</organism>
<proteinExistence type="predicted"/>
<dbReference type="Proteomes" id="UP000593737">
    <property type="component" value="Chromosome"/>
</dbReference>
<evidence type="ECO:0000313" key="2">
    <source>
        <dbReference type="Proteomes" id="UP000593737"/>
    </source>
</evidence>
<name>A0A7S8J0E8_9BACT</name>
<dbReference type="EMBL" id="CP047423">
    <property type="protein sequence ID" value="QPD04920.1"/>
    <property type="molecule type" value="Genomic_DNA"/>
</dbReference>